<dbReference type="EMBL" id="CP036401">
    <property type="protein sequence ID" value="QBI03300.1"/>
    <property type="molecule type" value="Genomic_DNA"/>
</dbReference>
<gene>
    <name evidence="3" type="ORF">EYF70_22585</name>
</gene>
<dbReference type="InterPro" id="IPR045455">
    <property type="entry name" value="NrS-1_pol-like_helicase"/>
</dbReference>
<evidence type="ECO:0000313" key="4">
    <source>
        <dbReference type="Proteomes" id="UP000292307"/>
    </source>
</evidence>
<feature type="compositionally biased region" description="Basic and acidic residues" evidence="1">
    <location>
        <begin position="396"/>
        <end position="405"/>
    </location>
</feature>
<feature type="domain" description="NrS-1 polymerase-like helicase" evidence="2">
    <location>
        <begin position="637"/>
        <end position="747"/>
    </location>
</feature>
<name>A0ABX5RXD3_9BURK</name>
<proteinExistence type="predicted"/>
<dbReference type="Proteomes" id="UP000292307">
    <property type="component" value="Chromosome"/>
</dbReference>
<reference evidence="3 4" key="1">
    <citation type="submission" date="2019-02" db="EMBL/GenBank/DDBJ databases">
        <title>Draft Genome Sequences of Six Type Strains of the Genus Massilia.</title>
        <authorList>
            <person name="Miess H."/>
            <person name="Frediansyhah A."/>
            <person name="Gross H."/>
        </authorList>
    </citation>
    <scope>NUCLEOTIDE SEQUENCE [LARGE SCALE GENOMIC DNA]</scope>
    <source>
        <strain evidence="3 4">DSM 17472</strain>
    </source>
</reference>
<accession>A0ABX5RXD3</accession>
<feature type="region of interest" description="Disordered" evidence="1">
    <location>
        <begin position="82"/>
        <end position="102"/>
    </location>
</feature>
<evidence type="ECO:0000259" key="2">
    <source>
        <dbReference type="Pfam" id="PF19263"/>
    </source>
</evidence>
<organism evidence="3 4">
    <name type="scientific">Pseudoduganella albidiflava</name>
    <dbReference type="NCBI Taxonomy" id="321983"/>
    <lineage>
        <taxon>Bacteria</taxon>
        <taxon>Pseudomonadati</taxon>
        <taxon>Pseudomonadota</taxon>
        <taxon>Betaproteobacteria</taxon>
        <taxon>Burkholderiales</taxon>
        <taxon>Oxalobacteraceae</taxon>
        <taxon>Telluria group</taxon>
        <taxon>Pseudoduganella</taxon>
    </lineage>
</organism>
<keyword evidence="4" id="KW-1185">Reference proteome</keyword>
<sequence length="916" mass="102267">MATLDQVIAQMAADLPPLPSGHPRLNGKINRFGKGKKAWYQLREFTLRSGRQVITGAYGVWQGQNPNSVSVKFDWEGVSEEERAEAARRQADDERKEHERRENAARFAANRAGQEWKRATAIDDAAAVPYLVKKHIDGEFARVSEDGTLLVPARRYRAGQRPELVCLQKIDAVGGKRFNAGADMVGAACLLGTIARDETRLIGVGEGYATGQSVRLAEAGTLPFMVAFNAGNLLAVARQLRADFPHATLLFFADDDWQLVQRYQRDLTDDFDIDTAPLIDGADHVVTNGKGESVTVRATWRKDATGTDYIECDIRCGRRFRQLKFENAGISKARAAAAAVGNAHVCWPKFAARGENKWTDFNDLHVEESIEAARTQVMAAIAVASAVPAAAMVEQHETVPTERAPDAPAESPAPPGPTEPAELVDLRVPTIEALLSHFALIYPTTDVWDGLRKQRMKKSSFAAWVGKDLATQWEKAEGRRTIMRESLPTLIGGKAMGASGEGGKLGEMLEQLTLLRGTETVWDGIGQQVMSLGAVRADYTADLTARWQEHSLRKTIEARNLVFDPTQTADPVTHVNIFLGWPLVPKANEDLVLPILALLESLCSAEDRVDECVAWILRWLAYPLQHPGAKMQTALLMFGEKQGTGKSLFFQDVMAPIYGEYGTVASQHQLDSTFTAWRSRKLFVLFEEVLSRDDKYSHNGTLKYMVTGKQMSINQKNLPERTERNHMNAVFLSNEPQPIPIELEDRRFMVVEARKKQDAEFYARVKASIDAGGLEAFYHFLLNFPLDDFDEHTKPPMTLAKERVIEFGLSGWMSFHRAWKDGYLDAPYCSCLTEDLYNIYKRWCDKSGEKPLTLCKFSGLIASREHKVKRKVAVGNKQPMYRMVFEIVGPEETESMEKQIARFRKLADVRADGALG</sequence>
<evidence type="ECO:0000313" key="3">
    <source>
        <dbReference type="EMBL" id="QBI03300.1"/>
    </source>
</evidence>
<dbReference type="Gene3D" id="3.40.50.300">
    <property type="entry name" value="P-loop containing nucleotide triphosphate hydrolases"/>
    <property type="match status" value="1"/>
</dbReference>
<protein>
    <recommendedName>
        <fullName evidence="2">NrS-1 polymerase-like helicase domain-containing protein</fullName>
    </recommendedName>
</protein>
<evidence type="ECO:0000256" key="1">
    <source>
        <dbReference type="SAM" id="MobiDB-lite"/>
    </source>
</evidence>
<dbReference type="Pfam" id="PF19263">
    <property type="entry name" value="DUF5906"/>
    <property type="match status" value="1"/>
</dbReference>
<dbReference type="RefSeq" id="WP_131147403.1">
    <property type="nucleotide sequence ID" value="NZ_BMWV01000023.1"/>
</dbReference>
<feature type="region of interest" description="Disordered" evidence="1">
    <location>
        <begin position="396"/>
        <end position="421"/>
    </location>
</feature>
<dbReference type="InterPro" id="IPR027417">
    <property type="entry name" value="P-loop_NTPase"/>
</dbReference>